<dbReference type="Gene3D" id="3.10.10.10">
    <property type="entry name" value="HIV Type 1 Reverse Transcriptase, subunit A, domain 1"/>
    <property type="match status" value="1"/>
</dbReference>
<protein>
    <submittedName>
        <fullName evidence="1">Retrotransposon protein</fullName>
    </submittedName>
</protein>
<dbReference type="PANTHER" id="PTHR15503">
    <property type="entry name" value="LDOC1 RELATED"/>
    <property type="match status" value="1"/>
</dbReference>
<gene>
    <name evidence="1" type="ORF">EPI10_027780</name>
</gene>
<sequence>MVIGEKFNSLSNVVSALVAHKMMGNPKLEEIATIRDYLDVLPKVLFSLPPKREVEFAIDVIRGTAPIPIALYRLALTELNELKVQLQELHDKGFVGPSVSSWCALILFVNKKDGTLRLCIDYHQLNKVTMKNKYSLPRIDDFFDQMKGASMFLKIDLRPRYYQL</sequence>
<evidence type="ECO:0000313" key="2">
    <source>
        <dbReference type="Proteomes" id="UP000325315"/>
    </source>
</evidence>
<organism evidence="1 2">
    <name type="scientific">Gossypium australe</name>
    <dbReference type="NCBI Taxonomy" id="47621"/>
    <lineage>
        <taxon>Eukaryota</taxon>
        <taxon>Viridiplantae</taxon>
        <taxon>Streptophyta</taxon>
        <taxon>Embryophyta</taxon>
        <taxon>Tracheophyta</taxon>
        <taxon>Spermatophyta</taxon>
        <taxon>Magnoliopsida</taxon>
        <taxon>eudicotyledons</taxon>
        <taxon>Gunneridae</taxon>
        <taxon>Pentapetalae</taxon>
        <taxon>rosids</taxon>
        <taxon>malvids</taxon>
        <taxon>Malvales</taxon>
        <taxon>Malvaceae</taxon>
        <taxon>Malvoideae</taxon>
        <taxon>Gossypium</taxon>
    </lineage>
</organism>
<comment type="caution">
    <text evidence="1">The sequence shown here is derived from an EMBL/GenBank/DDBJ whole genome shotgun (WGS) entry which is preliminary data.</text>
</comment>
<dbReference type="InterPro" id="IPR043502">
    <property type="entry name" value="DNA/RNA_pol_sf"/>
</dbReference>
<dbReference type="AlphaFoldDB" id="A0A5B6UY41"/>
<dbReference type="EMBL" id="SMMG02000009">
    <property type="protein sequence ID" value="KAA3461192.1"/>
    <property type="molecule type" value="Genomic_DNA"/>
</dbReference>
<evidence type="ECO:0000313" key="1">
    <source>
        <dbReference type="EMBL" id="KAA3461192.1"/>
    </source>
</evidence>
<dbReference type="SUPFAM" id="SSF56672">
    <property type="entry name" value="DNA/RNA polymerases"/>
    <property type="match status" value="1"/>
</dbReference>
<dbReference type="InterPro" id="IPR043128">
    <property type="entry name" value="Rev_trsase/Diguanyl_cyclase"/>
</dbReference>
<dbReference type="PANTHER" id="PTHR15503:SF45">
    <property type="entry name" value="RNA-DIRECTED DNA POLYMERASE HOMOLOG"/>
    <property type="match status" value="1"/>
</dbReference>
<reference evidence="2" key="1">
    <citation type="journal article" date="2019" name="Plant Biotechnol. J.">
        <title>Genome sequencing of the Australian wild diploid species Gossypium australe highlights disease resistance and delayed gland morphogenesis.</title>
        <authorList>
            <person name="Cai Y."/>
            <person name="Cai X."/>
            <person name="Wang Q."/>
            <person name="Wang P."/>
            <person name="Zhang Y."/>
            <person name="Cai C."/>
            <person name="Xu Y."/>
            <person name="Wang K."/>
            <person name="Zhou Z."/>
            <person name="Wang C."/>
            <person name="Geng S."/>
            <person name="Li B."/>
            <person name="Dong Q."/>
            <person name="Hou Y."/>
            <person name="Wang H."/>
            <person name="Ai P."/>
            <person name="Liu Z."/>
            <person name="Yi F."/>
            <person name="Sun M."/>
            <person name="An G."/>
            <person name="Cheng J."/>
            <person name="Zhang Y."/>
            <person name="Shi Q."/>
            <person name="Xie Y."/>
            <person name="Shi X."/>
            <person name="Chang Y."/>
            <person name="Huang F."/>
            <person name="Chen Y."/>
            <person name="Hong S."/>
            <person name="Mi L."/>
            <person name="Sun Q."/>
            <person name="Zhang L."/>
            <person name="Zhou B."/>
            <person name="Peng R."/>
            <person name="Zhang X."/>
            <person name="Liu F."/>
        </authorList>
    </citation>
    <scope>NUCLEOTIDE SEQUENCE [LARGE SCALE GENOMIC DNA]</scope>
    <source>
        <strain evidence="2">cv. PA1801</strain>
    </source>
</reference>
<dbReference type="OrthoDB" id="1702664at2759"/>
<accession>A0A5B6UY41</accession>
<dbReference type="Gene3D" id="3.30.70.270">
    <property type="match status" value="1"/>
</dbReference>
<name>A0A5B6UY41_9ROSI</name>
<dbReference type="InterPro" id="IPR032567">
    <property type="entry name" value="RTL1-rel"/>
</dbReference>
<proteinExistence type="predicted"/>
<dbReference type="Proteomes" id="UP000325315">
    <property type="component" value="Unassembled WGS sequence"/>
</dbReference>
<keyword evidence="2" id="KW-1185">Reference proteome</keyword>